<name>A0A244EXC4_PSESX</name>
<sequence>MKTTTLIFGLAFSVLASSAFALPFANVSSDLSTSTIVAEGGTKHTNVGSIRVSADGADHVGANRLAADGADRVGANRQAADGADHVGANRLAADGADRVGANRLG</sequence>
<dbReference type="Proteomes" id="UP000195128">
    <property type="component" value="Unassembled WGS sequence"/>
</dbReference>
<gene>
    <name evidence="2" type="ORF">BW686_00435</name>
</gene>
<dbReference type="OrthoDB" id="6891619at2"/>
<dbReference type="AlphaFoldDB" id="A0A244EXC4"/>
<evidence type="ECO:0000313" key="3">
    <source>
        <dbReference type="Proteomes" id="UP000195128"/>
    </source>
</evidence>
<comment type="caution">
    <text evidence="2">The sequence shown here is derived from an EMBL/GenBank/DDBJ whole genome shotgun (WGS) entry which is preliminary data.</text>
</comment>
<proteinExistence type="predicted"/>
<accession>A0A244EXC4</accession>
<evidence type="ECO:0008006" key="4">
    <source>
        <dbReference type="Google" id="ProtNLM"/>
    </source>
</evidence>
<dbReference type="RefSeq" id="WP_084913714.1">
    <property type="nucleotide sequence ID" value="NZ_MTSA01000001.1"/>
</dbReference>
<organism evidence="2 3">
    <name type="scientific">Pseudomonas syringae</name>
    <dbReference type="NCBI Taxonomy" id="317"/>
    <lineage>
        <taxon>Bacteria</taxon>
        <taxon>Pseudomonadati</taxon>
        <taxon>Pseudomonadota</taxon>
        <taxon>Gammaproteobacteria</taxon>
        <taxon>Pseudomonadales</taxon>
        <taxon>Pseudomonadaceae</taxon>
        <taxon>Pseudomonas</taxon>
    </lineage>
</organism>
<feature type="chain" id="PRO_5012037835" description="Phage infection protein" evidence="1">
    <location>
        <begin position="22"/>
        <end position="105"/>
    </location>
</feature>
<protein>
    <recommendedName>
        <fullName evidence="4">Phage infection protein</fullName>
    </recommendedName>
</protein>
<keyword evidence="1" id="KW-0732">Signal</keyword>
<reference evidence="2 3" key="1">
    <citation type="submission" date="2017-01" db="EMBL/GenBank/DDBJ databases">
        <authorList>
            <person name="Mah S.A."/>
            <person name="Swanson W.J."/>
            <person name="Moy G.W."/>
            <person name="Vacquier V.D."/>
        </authorList>
    </citation>
    <scope>NUCLEOTIDE SEQUENCE [LARGE SCALE GENOMIC DNA]</scope>
    <source>
        <strain evidence="2">PDD-32b-74</strain>
    </source>
</reference>
<feature type="signal peptide" evidence="1">
    <location>
        <begin position="1"/>
        <end position="21"/>
    </location>
</feature>
<dbReference type="EMBL" id="MTSA01000001">
    <property type="protein sequence ID" value="OUM09201.1"/>
    <property type="molecule type" value="Genomic_DNA"/>
</dbReference>
<evidence type="ECO:0000313" key="2">
    <source>
        <dbReference type="EMBL" id="OUM09201.1"/>
    </source>
</evidence>
<evidence type="ECO:0000256" key="1">
    <source>
        <dbReference type="SAM" id="SignalP"/>
    </source>
</evidence>